<organism evidence="9 10">
    <name type="scientific">Podospora didyma</name>
    <dbReference type="NCBI Taxonomy" id="330526"/>
    <lineage>
        <taxon>Eukaryota</taxon>
        <taxon>Fungi</taxon>
        <taxon>Dikarya</taxon>
        <taxon>Ascomycota</taxon>
        <taxon>Pezizomycotina</taxon>
        <taxon>Sordariomycetes</taxon>
        <taxon>Sordariomycetidae</taxon>
        <taxon>Sordariales</taxon>
        <taxon>Podosporaceae</taxon>
        <taxon>Podospora</taxon>
    </lineage>
</organism>
<evidence type="ECO:0000259" key="8">
    <source>
        <dbReference type="PROSITE" id="PS51387"/>
    </source>
</evidence>
<dbReference type="AlphaFoldDB" id="A0AAE0P7V5"/>
<evidence type="ECO:0000256" key="7">
    <source>
        <dbReference type="SAM" id="SignalP"/>
    </source>
</evidence>
<dbReference type="InterPro" id="IPR016169">
    <property type="entry name" value="FAD-bd_PCMH_sub2"/>
</dbReference>
<protein>
    <submittedName>
        <fullName evidence="9">FAD binding domain protein</fullName>
    </submittedName>
</protein>
<dbReference type="InterPro" id="IPR016166">
    <property type="entry name" value="FAD-bd_PCMH"/>
</dbReference>
<feature type="region of interest" description="Disordered" evidence="6">
    <location>
        <begin position="101"/>
        <end position="124"/>
    </location>
</feature>
<reference evidence="9" key="1">
    <citation type="journal article" date="2023" name="Mol. Phylogenet. Evol.">
        <title>Genome-scale phylogeny and comparative genomics of the fungal order Sordariales.</title>
        <authorList>
            <person name="Hensen N."/>
            <person name="Bonometti L."/>
            <person name="Westerberg I."/>
            <person name="Brannstrom I.O."/>
            <person name="Guillou S."/>
            <person name="Cros-Aarteil S."/>
            <person name="Calhoun S."/>
            <person name="Haridas S."/>
            <person name="Kuo A."/>
            <person name="Mondo S."/>
            <person name="Pangilinan J."/>
            <person name="Riley R."/>
            <person name="LaButti K."/>
            <person name="Andreopoulos B."/>
            <person name="Lipzen A."/>
            <person name="Chen C."/>
            <person name="Yan M."/>
            <person name="Daum C."/>
            <person name="Ng V."/>
            <person name="Clum A."/>
            <person name="Steindorff A."/>
            <person name="Ohm R.A."/>
            <person name="Martin F."/>
            <person name="Silar P."/>
            <person name="Natvig D.O."/>
            <person name="Lalanne C."/>
            <person name="Gautier V."/>
            <person name="Ament-Velasquez S.L."/>
            <person name="Kruys A."/>
            <person name="Hutchinson M.I."/>
            <person name="Powell A.J."/>
            <person name="Barry K."/>
            <person name="Miller A.N."/>
            <person name="Grigoriev I.V."/>
            <person name="Debuchy R."/>
            <person name="Gladieux P."/>
            <person name="Hiltunen Thoren M."/>
            <person name="Johannesson H."/>
        </authorList>
    </citation>
    <scope>NUCLEOTIDE SEQUENCE</scope>
    <source>
        <strain evidence="9">CBS 232.78</strain>
    </source>
</reference>
<dbReference type="EMBL" id="JAULSW010000001">
    <property type="protein sequence ID" value="KAK3394934.1"/>
    <property type="molecule type" value="Genomic_DNA"/>
</dbReference>
<proteinExistence type="inferred from homology"/>
<feature type="domain" description="FAD-binding PCMH-type" evidence="8">
    <location>
        <begin position="40"/>
        <end position="238"/>
    </location>
</feature>
<dbReference type="InterPro" id="IPR036318">
    <property type="entry name" value="FAD-bd_PCMH-like_sf"/>
</dbReference>
<dbReference type="InterPro" id="IPR006094">
    <property type="entry name" value="Oxid_FAD_bind_N"/>
</dbReference>
<keyword evidence="4" id="KW-0274">FAD</keyword>
<dbReference type="Pfam" id="PF01565">
    <property type="entry name" value="FAD_binding_4"/>
    <property type="match status" value="2"/>
</dbReference>
<dbReference type="PANTHER" id="PTHR42973:SF39">
    <property type="entry name" value="FAD-BINDING PCMH-TYPE DOMAIN-CONTAINING PROTEIN"/>
    <property type="match status" value="1"/>
</dbReference>
<dbReference type="Proteomes" id="UP001285441">
    <property type="component" value="Unassembled WGS sequence"/>
</dbReference>
<gene>
    <name evidence="9" type="ORF">B0H63DRAFT_462417</name>
</gene>
<name>A0AAE0P7V5_9PEZI</name>
<evidence type="ECO:0000313" key="10">
    <source>
        <dbReference type="Proteomes" id="UP001285441"/>
    </source>
</evidence>
<dbReference type="InterPro" id="IPR050416">
    <property type="entry name" value="FAD-linked_Oxidoreductase"/>
</dbReference>
<comment type="caution">
    <text evidence="9">The sequence shown here is derived from an EMBL/GenBank/DDBJ whole genome shotgun (WGS) entry which is preliminary data.</text>
</comment>
<evidence type="ECO:0000256" key="1">
    <source>
        <dbReference type="ARBA" id="ARBA00001974"/>
    </source>
</evidence>
<evidence type="ECO:0000256" key="5">
    <source>
        <dbReference type="ARBA" id="ARBA00023002"/>
    </source>
</evidence>
<feature type="signal peptide" evidence="7">
    <location>
        <begin position="1"/>
        <end position="22"/>
    </location>
</feature>
<feature type="chain" id="PRO_5042012644" evidence="7">
    <location>
        <begin position="23"/>
        <end position="505"/>
    </location>
</feature>
<dbReference type="InterPro" id="IPR016167">
    <property type="entry name" value="FAD-bd_PCMH_sub1"/>
</dbReference>
<sequence>MASASASALLPLALLLRESTDPAIFTAAVWGRVFNQRRDLSRVPFAVCNARTASDVVAAVKLAQANNYRVSVRSGGHSWASWSVRQDAVLIDLGDLDLPPIEEDEASSPEGPVGGLGGGGRGRIDYDERTKVVSCPPSMTGRTLNTFLSGVDGGRMFAGGHCPDVGLGGFLLQGGMGWNCKNWGWACESIISIEVVTADAQHVHCSATENADLFWAARGAGPGFPGIATRFHLLTRPLQQLYQSIYIFPISECKSVLQTVIDVAPTADLDTEMVVVTSFTPPDSPVPTVLANFTSFKPSLQAARAALTPLDAALLAKHPNPLTRSVCHDTSLEREYASQTAANPANHRYRNDNVYIPNSASPDIPSLLEEAFTSLPTRQSCALWFAMNPTSRRELPDMALSMQSDHYVALYSVCADAADDERCSKWVSGSMAALERHSVGSYLGDADFQVRRTKFWSDEAGERLKLVRKEWDPHGRICGFLDEGDGSGVEGLMNEFEWLERGVVG</sequence>
<reference evidence="9" key="2">
    <citation type="submission" date="2023-06" db="EMBL/GenBank/DDBJ databases">
        <authorList>
            <consortium name="Lawrence Berkeley National Laboratory"/>
            <person name="Haridas S."/>
            <person name="Hensen N."/>
            <person name="Bonometti L."/>
            <person name="Westerberg I."/>
            <person name="Brannstrom I.O."/>
            <person name="Guillou S."/>
            <person name="Cros-Aarteil S."/>
            <person name="Calhoun S."/>
            <person name="Kuo A."/>
            <person name="Mondo S."/>
            <person name="Pangilinan J."/>
            <person name="Riley R."/>
            <person name="LaButti K."/>
            <person name="Andreopoulos B."/>
            <person name="Lipzen A."/>
            <person name="Chen C."/>
            <person name="Yanf M."/>
            <person name="Daum C."/>
            <person name="Ng V."/>
            <person name="Clum A."/>
            <person name="Steindorff A."/>
            <person name="Ohm R."/>
            <person name="Martin F."/>
            <person name="Silar P."/>
            <person name="Natvig D."/>
            <person name="Lalanne C."/>
            <person name="Gautier V."/>
            <person name="Ament-velasquez S.L."/>
            <person name="Kruys A."/>
            <person name="Hutchinson M.I."/>
            <person name="Powell A.J."/>
            <person name="Barry K."/>
            <person name="Miller A.N."/>
            <person name="Grigoriev I.V."/>
            <person name="Debuchy R."/>
            <person name="Gladieux P."/>
            <person name="Thoren M.H."/>
            <person name="Johannesson H."/>
        </authorList>
    </citation>
    <scope>NUCLEOTIDE SEQUENCE</scope>
    <source>
        <strain evidence="9">CBS 232.78</strain>
    </source>
</reference>
<accession>A0AAE0P7V5</accession>
<evidence type="ECO:0000256" key="6">
    <source>
        <dbReference type="SAM" id="MobiDB-lite"/>
    </source>
</evidence>
<keyword evidence="5" id="KW-0560">Oxidoreductase</keyword>
<feature type="compositionally biased region" description="Gly residues" evidence="6">
    <location>
        <begin position="112"/>
        <end position="121"/>
    </location>
</feature>
<dbReference type="PROSITE" id="PS00862">
    <property type="entry name" value="OX2_COVAL_FAD"/>
    <property type="match status" value="1"/>
</dbReference>
<comment type="similarity">
    <text evidence="2">Belongs to the oxygen-dependent FAD-linked oxidoreductase family.</text>
</comment>
<dbReference type="InterPro" id="IPR006093">
    <property type="entry name" value="Oxy_OxRdtase_FAD_BS"/>
</dbReference>
<dbReference type="SUPFAM" id="SSF56176">
    <property type="entry name" value="FAD-binding/transporter-associated domain-like"/>
    <property type="match status" value="1"/>
</dbReference>
<evidence type="ECO:0000313" key="9">
    <source>
        <dbReference type="EMBL" id="KAK3394934.1"/>
    </source>
</evidence>
<evidence type="ECO:0000256" key="4">
    <source>
        <dbReference type="ARBA" id="ARBA00022827"/>
    </source>
</evidence>
<dbReference type="Gene3D" id="3.30.465.10">
    <property type="match status" value="1"/>
</dbReference>
<evidence type="ECO:0000256" key="3">
    <source>
        <dbReference type="ARBA" id="ARBA00022630"/>
    </source>
</evidence>
<evidence type="ECO:0000256" key="2">
    <source>
        <dbReference type="ARBA" id="ARBA00005466"/>
    </source>
</evidence>
<dbReference type="PANTHER" id="PTHR42973">
    <property type="entry name" value="BINDING OXIDOREDUCTASE, PUTATIVE (AFU_ORTHOLOGUE AFUA_1G17690)-RELATED"/>
    <property type="match status" value="1"/>
</dbReference>
<keyword evidence="3" id="KW-0285">Flavoprotein</keyword>
<dbReference type="GO" id="GO:0071949">
    <property type="term" value="F:FAD binding"/>
    <property type="evidence" value="ECO:0007669"/>
    <property type="project" value="InterPro"/>
</dbReference>
<comment type="cofactor">
    <cofactor evidence="1">
        <name>FAD</name>
        <dbReference type="ChEBI" id="CHEBI:57692"/>
    </cofactor>
</comment>
<dbReference type="Gene3D" id="3.30.43.10">
    <property type="entry name" value="Uridine Diphospho-n-acetylenolpyruvylglucosamine Reductase, domain 2"/>
    <property type="match status" value="1"/>
</dbReference>
<keyword evidence="10" id="KW-1185">Reference proteome</keyword>
<dbReference type="Gene3D" id="3.40.462.20">
    <property type="match status" value="1"/>
</dbReference>
<keyword evidence="7" id="KW-0732">Signal</keyword>
<dbReference type="GO" id="GO:0016491">
    <property type="term" value="F:oxidoreductase activity"/>
    <property type="evidence" value="ECO:0007669"/>
    <property type="project" value="UniProtKB-KW"/>
</dbReference>
<dbReference type="PROSITE" id="PS51387">
    <property type="entry name" value="FAD_PCMH"/>
    <property type="match status" value="1"/>
</dbReference>